<gene>
    <name evidence="6" type="ORF">AG1IA_02126</name>
</gene>
<accession>L8X5G2</accession>
<protein>
    <recommendedName>
        <fullName evidence="4">Large ribosomal subunit protein uL3m</fullName>
    </recommendedName>
</protein>
<evidence type="ECO:0000256" key="1">
    <source>
        <dbReference type="ARBA" id="ARBA00006540"/>
    </source>
</evidence>
<dbReference type="FunFam" id="2.40.30.10:FF:000004">
    <property type="entry name" value="50S ribosomal protein L3"/>
    <property type="match status" value="1"/>
</dbReference>
<proteinExistence type="inferred from homology"/>
<dbReference type="GO" id="GO:0006412">
    <property type="term" value="P:translation"/>
    <property type="evidence" value="ECO:0007669"/>
    <property type="project" value="InterPro"/>
</dbReference>
<evidence type="ECO:0000256" key="4">
    <source>
        <dbReference type="ARBA" id="ARBA00035209"/>
    </source>
</evidence>
<dbReference type="InterPro" id="IPR037119">
    <property type="entry name" value="Haem_oxidase_HugZ-like_sf"/>
</dbReference>
<organism evidence="6 7">
    <name type="scientific">Thanatephorus cucumeris (strain AG1-IA)</name>
    <name type="common">Rice sheath blight fungus</name>
    <name type="synonym">Rhizoctonia solani</name>
    <dbReference type="NCBI Taxonomy" id="983506"/>
    <lineage>
        <taxon>Eukaryota</taxon>
        <taxon>Fungi</taxon>
        <taxon>Dikarya</taxon>
        <taxon>Basidiomycota</taxon>
        <taxon>Agaricomycotina</taxon>
        <taxon>Agaricomycetes</taxon>
        <taxon>Cantharellales</taxon>
        <taxon>Ceratobasidiaceae</taxon>
        <taxon>Rhizoctonia</taxon>
        <taxon>Rhizoctonia solani AG-1</taxon>
    </lineage>
</organism>
<comment type="similarity">
    <text evidence="1">Belongs to the universal ribosomal protein uL3 family.</text>
</comment>
<dbReference type="InterPro" id="IPR019595">
    <property type="entry name" value="DUF2470"/>
</dbReference>
<evidence type="ECO:0000313" key="7">
    <source>
        <dbReference type="Proteomes" id="UP000011668"/>
    </source>
</evidence>
<evidence type="ECO:0000313" key="6">
    <source>
        <dbReference type="EMBL" id="ELU43864.1"/>
    </source>
</evidence>
<dbReference type="Gene3D" id="3.20.180.10">
    <property type="entry name" value="PNP-oxidase-like"/>
    <property type="match status" value="1"/>
</dbReference>
<reference evidence="6 7" key="1">
    <citation type="journal article" date="2013" name="Nat. Commun.">
        <title>The evolution and pathogenic mechanisms of the rice sheath blight pathogen.</title>
        <authorList>
            <person name="Zheng A."/>
            <person name="Lin R."/>
            <person name="Xu L."/>
            <person name="Qin P."/>
            <person name="Tang C."/>
            <person name="Ai P."/>
            <person name="Zhang D."/>
            <person name="Liu Y."/>
            <person name="Sun Z."/>
            <person name="Feng H."/>
            <person name="Wang Y."/>
            <person name="Chen Y."/>
            <person name="Liang X."/>
            <person name="Fu R."/>
            <person name="Li Q."/>
            <person name="Zhang J."/>
            <person name="Yu X."/>
            <person name="Xie Z."/>
            <person name="Ding L."/>
            <person name="Guan P."/>
            <person name="Tang J."/>
            <person name="Liang Y."/>
            <person name="Wang S."/>
            <person name="Deng Q."/>
            <person name="Li S."/>
            <person name="Zhu J."/>
            <person name="Wang L."/>
            <person name="Liu H."/>
            <person name="Li P."/>
        </authorList>
    </citation>
    <scope>NUCLEOTIDE SEQUENCE [LARGE SCALE GENOMIC DNA]</scope>
    <source>
        <strain evidence="7">AG-1 IA</strain>
    </source>
</reference>
<dbReference type="GO" id="GO:0003735">
    <property type="term" value="F:structural constituent of ribosome"/>
    <property type="evidence" value="ECO:0007669"/>
    <property type="project" value="InterPro"/>
</dbReference>
<dbReference type="InterPro" id="IPR019927">
    <property type="entry name" value="Ribosomal_uL3_bac/org-type"/>
</dbReference>
<dbReference type="PANTHER" id="PTHR11229">
    <property type="entry name" value="50S RIBOSOMAL PROTEIN L3"/>
    <property type="match status" value="1"/>
</dbReference>
<feature type="domain" description="DUF2470" evidence="5">
    <location>
        <begin position="410"/>
        <end position="491"/>
    </location>
</feature>
<dbReference type="Pfam" id="PF00297">
    <property type="entry name" value="Ribosomal_L3"/>
    <property type="match status" value="1"/>
</dbReference>
<keyword evidence="3" id="KW-0687">Ribonucleoprotein</keyword>
<dbReference type="Proteomes" id="UP000011668">
    <property type="component" value="Unassembled WGS sequence"/>
</dbReference>
<dbReference type="SUPFAM" id="SSF50447">
    <property type="entry name" value="Translation proteins"/>
    <property type="match status" value="1"/>
</dbReference>
<dbReference type="Pfam" id="PF10615">
    <property type="entry name" value="DUF2470"/>
    <property type="match status" value="1"/>
</dbReference>
<dbReference type="Gene3D" id="3.30.160.810">
    <property type="match status" value="1"/>
</dbReference>
<dbReference type="EMBL" id="AFRT01000474">
    <property type="protein sequence ID" value="ELU43864.1"/>
    <property type="molecule type" value="Genomic_DNA"/>
</dbReference>
<keyword evidence="7" id="KW-1185">Reference proteome</keyword>
<dbReference type="HOGENOM" id="CLU_354950_0_0_1"/>
<dbReference type="OrthoDB" id="274683at2759"/>
<evidence type="ECO:0000256" key="2">
    <source>
        <dbReference type="ARBA" id="ARBA00022980"/>
    </source>
</evidence>
<keyword evidence="2 6" id="KW-0689">Ribosomal protein</keyword>
<dbReference type="HAMAP" id="MF_01325_B">
    <property type="entry name" value="Ribosomal_uL3_B"/>
    <property type="match status" value="1"/>
</dbReference>
<sequence length="791" mass="88499">MSLLWARRQHVCRLSLQNLSRGIHISAICREKLQEVVATSTKQWTPLSQRTGLIARKRGMTAVWDQNGARVPITVLQIENCQVTGNVSTPRKFKPTYHAVQIAASDRSEKSTTRAMLGHFSKAGVSPKRIVKEFEVTEDALLPVGTTLSACHFVPGQSVDVIGTSYVNLSFNKPKSNGYFSMGKGYAGTMKRWNFRGLAASHGVSISHRAAGSTGQHQDPGRVFPGKKMAGRLGGERTTVQNLFVQRIDTSLNLVFVKGAVPGPDDGFVFIRDSKKKLVSLASARFRKGLEMSKILPTGIESLPFPAGDKALEAQLPPVVIADSRGRSSFVPEPFYNFMVSGYLQPAQTTLFIQASVIHAYQSLVLVKHHPSSGNKIEERLFLTGKYRSHVGRNVPYTMSPNSKDVSAMKDRIIQHMNKDHQDSLVDYLRFYANIPAQEASTAKLVDINNDGMTFTVTNVAKNGSPSRSVVVHINPPIDSLMQARERLVAMASEAMEGLGRSRWRVESYPRPSLAGILYGATTGIVLGLTLFPNETLRPGAKARQIVLFDSENIARWIYTYHREIRSVITGVAFYTAIMPMRRRLQRHSYKSGWGHWFAWFTARGQSCRDSVGEETLTYEGGFTVVLHTREYQVHRSHRLPTNTSTPRSPDFRSLLYRSNIQRPQVLLSGDTLNVDRLLADIIFYYTSLSVDTLSRRHISGMPVMYWEPTATNTLHRYAFVSDDQLQLELHFSNPPHLVHRKPVLICLKGASIELRPTLKHPKVPFKLIFSEGVILQFNGQIRDTFPGQLL</sequence>
<name>L8X5G2_THACA</name>
<evidence type="ECO:0000259" key="5">
    <source>
        <dbReference type="Pfam" id="PF10615"/>
    </source>
</evidence>
<dbReference type="PANTHER" id="PTHR11229:SF8">
    <property type="entry name" value="LARGE RIBOSOMAL SUBUNIT PROTEIN UL3M"/>
    <property type="match status" value="1"/>
</dbReference>
<dbReference type="GO" id="GO:0005762">
    <property type="term" value="C:mitochondrial large ribosomal subunit"/>
    <property type="evidence" value="ECO:0007669"/>
    <property type="project" value="TreeGrafter"/>
</dbReference>
<dbReference type="Gene3D" id="2.40.30.10">
    <property type="entry name" value="Translation factors"/>
    <property type="match status" value="1"/>
</dbReference>
<evidence type="ECO:0000256" key="3">
    <source>
        <dbReference type="ARBA" id="ARBA00023274"/>
    </source>
</evidence>
<dbReference type="InterPro" id="IPR000597">
    <property type="entry name" value="Ribosomal_uL3"/>
</dbReference>
<dbReference type="AlphaFoldDB" id="L8X5G2"/>
<comment type="caution">
    <text evidence="6">The sequence shown here is derived from an EMBL/GenBank/DDBJ whole genome shotgun (WGS) entry which is preliminary data.</text>
</comment>
<dbReference type="InterPro" id="IPR009000">
    <property type="entry name" value="Transl_B-barrel_sf"/>
</dbReference>
<dbReference type="STRING" id="983506.L8X5G2"/>